<evidence type="ECO:0000256" key="2">
    <source>
        <dbReference type="ARBA" id="ARBA00023125"/>
    </source>
</evidence>
<dbReference type="InterPro" id="IPR035472">
    <property type="entry name" value="RpiR-like_SIS"/>
</dbReference>
<dbReference type="AlphaFoldDB" id="A0A4R2R6R7"/>
<keyword evidence="3" id="KW-0804">Transcription</keyword>
<evidence type="ECO:0000256" key="4">
    <source>
        <dbReference type="SAM" id="MobiDB-lite"/>
    </source>
</evidence>
<evidence type="ECO:0000259" key="5">
    <source>
        <dbReference type="PROSITE" id="PS51071"/>
    </source>
</evidence>
<dbReference type="InterPro" id="IPR009057">
    <property type="entry name" value="Homeodomain-like_sf"/>
</dbReference>
<dbReference type="RefSeq" id="WP_207894462.1">
    <property type="nucleotide sequence ID" value="NZ_SLXQ01000002.1"/>
</dbReference>
<keyword evidence="2" id="KW-0238">DNA-binding</keyword>
<reference evidence="7 8" key="1">
    <citation type="submission" date="2019-03" db="EMBL/GenBank/DDBJ databases">
        <title>Genomic Encyclopedia of Type Strains, Phase IV (KMG-IV): sequencing the most valuable type-strain genomes for metagenomic binning, comparative biology and taxonomic classification.</title>
        <authorList>
            <person name="Goeker M."/>
        </authorList>
    </citation>
    <scope>NUCLEOTIDE SEQUENCE [LARGE SCALE GENOMIC DNA]</scope>
    <source>
        <strain evidence="7 8">DSM 45765</strain>
    </source>
</reference>
<dbReference type="EMBL" id="SLXQ01000002">
    <property type="protein sequence ID" value="TCP55035.1"/>
    <property type="molecule type" value="Genomic_DNA"/>
</dbReference>
<dbReference type="Pfam" id="PF01418">
    <property type="entry name" value="HTH_6"/>
    <property type="match status" value="1"/>
</dbReference>
<protein>
    <submittedName>
        <fullName evidence="7">RpiR family transcriptional regulator</fullName>
    </submittedName>
</protein>
<organism evidence="7 8">
    <name type="scientific">Tamaricihabitans halophyticus</name>
    <dbReference type="NCBI Taxonomy" id="1262583"/>
    <lineage>
        <taxon>Bacteria</taxon>
        <taxon>Bacillati</taxon>
        <taxon>Actinomycetota</taxon>
        <taxon>Actinomycetes</taxon>
        <taxon>Pseudonocardiales</taxon>
        <taxon>Pseudonocardiaceae</taxon>
        <taxon>Tamaricihabitans</taxon>
    </lineage>
</organism>
<comment type="caution">
    <text evidence="7">The sequence shown here is derived from an EMBL/GenBank/DDBJ whole genome shotgun (WGS) entry which is preliminary data.</text>
</comment>
<dbReference type="Proteomes" id="UP000294911">
    <property type="component" value="Unassembled WGS sequence"/>
</dbReference>
<keyword evidence="8" id="KW-1185">Reference proteome</keyword>
<dbReference type="PROSITE" id="PS51071">
    <property type="entry name" value="HTH_RPIR"/>
    <property type="match status" value="1"/>
</dbReference>
<dbReference type="InterPro" id="IPR046348">
    <property type="entry name" value="SIS_dom_sf"/>
</dbReference>
<dbReference type="Gene3D" id="1.10.10.10">
    <property type="entry name" value="Winged helix-like DNA-binding domain superfamily/Winged helix DNA-binding domain"/>
    <property type="match status" value="1"/>
</dbReference>
<dbReference type="GO" id="GO:0003677">
    <property type="term" value="F:DNA binding"/>
    <property type="evidence" value="ECO:0007669"/>
    <property type="project" value="UniProtKB-KW"/>
</dbReference>
<dbReference type="PANTHER" id="PTHR30514:SF18">
    <property type="entry name" value="RPIR-FAMILY TRANSCRIPTIONAL REGULATOR"/>
    <property type="match status" value="1"/>
</dbReference>
<dbReference type="InterPro" id="IPR047640">
    <property type="entry name" value="RpiR-like"/>
</dbReference>
<dbReference type="GO" id="GO:0097367">
    <property type="term" value="F:carbohydrate derivative binding"/>
    <property type="evidence" value="ECO:0007669"/>
    <property type="project" value="InterPro"/>
</dbReference>
<feature type="region of interest" description="Disordered" evidence="4">
    <location>
        <begin position="1"/>
        <end position="26"/>
    </location>
</feature>
<dbReference type="InterPro" id="IPR001347">
    <property type="entry name" value="SIS_dom"/>
</dbReference>
<dbReference type="InterPro" id="IPR000281">
    <property type="entry name" value="HTH_RpiR"/>
</dbReference>
<dbReference type="InterPro" id="IPR036388">
    <property type="entry name" value="WH-like_DNA-bd_sf"/>
</dbReference>
<dbReference type="Pfam" id="PF01380">
    <property type="entry name" value="SIS"/>
    <property type="match status" value="1"/>
</dbReference>
<dbReference type="SUPFAM" id="SSF46689">
    <property type="entry name" value="Homeodomain-like"/>
    <property type="match status" value="1"/>
</dbReference>
<evidence type="ECO:0000256" key="1">
    <source>
        <dbReference type="ARBA" id="ARBA00023015"/>
    </source>
</evidence>
<evidence type="ECO:0000256" key="3">
    <source>
        <dbReference type="ARBA" id="ARBA00023163"/>
    </source>
</evidence>
<dbReference type="GO" id="GO:0003700">
    <property type="term" value="F:DNA-binding transcription factor activity"/>
    <property type="evidence" value="ECO:0007669"/>
    <property type="project" value="InterPro"/>
</dbReference>
<evidence type="ECO:0000259" key="6">
    <source>
        <dbReference type="PROSITE" id="PS51464"/>
    </source>
</evidence>
<dbReference type="CDD" id="cd05013">
    <property type="entry name" value="SIS_RpiR"/>
    <property type="match status" value="1"/>
</dbReference>
<dbReference type="SUPFAM" id="SSF53697">
    <property type="entry name" value="SIS domain"/>
    <property type="match status" value="1"/>
</dbReference>
<feature type="domain" description="SIS" evidence="6">
    <location>
        <begin position="147"/>
        <end position="285"/>
    </location>
</feature>
<evidence type="ECO:0000313" key="8">
    <source>
        <dbReference type="Proteomes" id="UP000294911"/>
    </source>
</evidence>
<accession>A0A4R2R6R7</accession>
<dbReference type="Gene3D" id="3.40.50.10490">
    <property type="entry name" value="Glucose-6-phosphate isomerase like protein, domain 1"/>
    <property type="match status" value="1"/>
</dbReference>
<dbReference type="PANTHER" id="PTHR30514">
    <property type="entry name" value="GLUCOKINASE"/>
    <property type="match status" value="1"/>
</dbReference>
<gene>
    <name evidence="7" type="ORF">EV191_102247</name>
</gene>
<feature type="domain" description="HTH rpiR-type" evidence="5">
    <location>
        <begin position="24"/>
        <end position="100"/>
    </location>
</feature>
<proteinExistence type="predicted"/>
<evidence type="ECO:0000313" key="7">
    <source>
        <dbReference type="EMBL" id="TCP55035.1"/>
    </source>
</evidence>
<name>A0A4R2R6R7_9PSEU</name>
<keyword evidence="1" id="KW-0805">Transcription regulation</keyword>
<sequence>MTGKAKGRKGDDADGVAQPTGIPATVADRTHEKLAELSPSELKVGRALLASYPVAGLETVAELAKRALVSAPTVLRFAARIGFESYPAMQEALIREVHAQMGSPLRQLADADRGTSQDRPIGEAEQHYQQVLANSFAALPHTEFTRATELLADPRLRIHLLGGRFSGVLADYLAAHLVLIRKAVRTVPAGELTRATTLLDLGARDVLVLFDYRRYDNATVEFARQAADQGARIVLFTDPWLSPAAHIAEIVLPSRVEAPSPFDSLVPAMAVLETLVAAVTSRLGQGAHDRLSAVEELYEPDA</sequence>
<dbReference type="GO" id="GO:1901135">
    <property type="term" value="P:carbohydrate derivative metabolic process"/>
    <property type="evidence" value="ECO:0007669"/>
    <property type="project" value="InterPro"/>
</dbReference>
<dbReference type="PROSITE" id="PS51464">
    <property type="entry name" value="SIS"/>
    <property type="match status" value="1"/>
</dbReference>